<accession>A0A2I2GN65</accession>
<reference evidence="2 3" key="1">
    <citation type="submission" date="2016-12" db="EMBL/GenBank/DDBJ databases">
        <title>The genomes of Aspergillus section Nigri reveals drivers in fungal speciation.</title>
        <authorList>
            <consortium name="DOE Joint Genome Institute"/>
            <person name="Vesth T.C."/>
            <person name="Nybo J."/>
            <person name="Theobald S."/>
            <person name="Brandl J."/>
            <person name="Frisvad J.C."/>
            <person name="Nielsen K.F."/>
            <person name="Lyhne E.K."/>
            <person name="Kogle M.E."/>
            <person name="Kuo A."/>
            <person name="Riley R."/>
            <person name="Clum A."/>
            <person name="Nolan M."/>
            <person name="Lipzen A."/>
            <person name="Salamov A."/>
            <person name="Henrissat B."/>
            <person name="Wiebenga A."/>
            <person name="De Vries R.P."/>
            <person name="Grigoriev I.V."/>
            <person name="Mortensen U.H."/>
            <person name="Andersen M.R."/>
            <person name="Baker S.E."/>
        </authorList>
    </citation>
    <scope>NUCLEOTIDE SEQUENCE [LARGE SCALE GENOMIC DNA]</scope>
    <source>
        <strain evidence="2 3">IBT 23096</strain>
    </source>
</reference>
<dbReference type="VEuPathDB" id="FungiDB:P170DRAFT_14245"/>
<gene>
    <name evidence="2" type="ORF">P170DRAFT_14245</name>
</gene>
<dbReference type="GeneID" id="36550175"/>
<sequence length="190" mass="21446">MRFASAEDNASRKNQGQRTSQAKHSKEESARARCGFVFVDKRDAKLREIMVGSQVRGEGKWGGGGCVEDSEGREQRKECDRGPERERRRGTELQNVEEKEEKTTTTATAAWTERRRRREDWLAAASSLCRASSRKTTINNNNNKNKRTRSSINPGQPARERGERASGTRRPLSFPPTGDVRLVRVGTKPD</sequence>
<name>A0A2I2GN65_9EURO</name>
<feature type="compositionally biased region" description="Basic and acidic residues" evidence="1">
    <location>
        <begin position="70"/>
        <end position="103"/>
    </location>
</feature>
<dbReference type="EMBL" id="MSFO01000001">
    <property type="protein sequence ID" value="PLB54328.1"/>
    <property type="molecule type" value="Genomic_DNA"/>
</dbReference>
<dbReference type="AlphaFoldDB" id="A0A2I2GN65"/>
<keyword evidence="3" id="KW-1185">Reference proteome</keyword>
<organism evidence="2 3">
    <name type="scientific">Aspergillus steynii IBT 23096</name>
    <dbReference type="NCBI Taxonomy" id="1392250"/>
    <lineage>
        <taxon>Eukaryota</taxon>
        <taxon>Fungi</taxon>
        <taxon>Dikarya</taxon>
        <taxon>Ascomycota</taxon>
        <taxon>Pezizomycotina</taxon>
        <taxon>Eurotiomycetes</taxon>
        <taxon>Eurotiomycetidae</taxon>
        <taxon>Eurotiales</taxon>
        <taxon>Aspergillaceae</taxon>
        <taxon>Aspergillus</taxon>
        <taxon>Aspergillus subgen. Circumdati</taxon>
    </lineage>
</organism>
<evidence type="ECO:0000313" key="3">
    <source>
        <dbReference type="Proteomes" id="UP000234275"/>
    </source>
</evidence>
<dbReference type="RefSeq" id="XP_024709630.1">
    <property type="nucleotide sequence ID" value="XM_024842478.1"/>
</dbReference>
<feature type="compositionally biased region" description="Polar residues" evidence="1">
    <location>
        <begin position="12"/>
        <end position="22"/>
    </location>
</feature>
<feature type="compositionally biased region" description="Low complexity" evidence="1">
    <location>
        <begin position="128"/>
        <end position="143"/>
    </location>
</feature>
<evidence type="ECO:0000313" key="2">
    <source>
        <dbReference type="EMBL" id="PLB54328.1"/>
    </source>
</evidence>
<comment type="caution">
    <text evidence="2">The sequence shown here is derived from an EMBL/GenBank/DDBJ whole genome shotgun (WGS) entry which is preliminary data.</text>
</comment>
<feature type="region of interest" description="Disordered" evidence="1">
    <location>
        <begin position="1"/>
        <end position="31"/>
    </location>
</feature>
<feature type="region of interest" description="Disordered" evidence="1">
    <location>
        <begin position="55"/>
        <end position="109"/>
    </location>
</feature>
<proteinExistence type="predicted"/>
<protein>
    <submittedName>
        <fullName evidence="2">Uncharacterized protein</fullName>
    </submittedName>
</protein>
<dbReference type="Proteomes" id="UP000234275">
    <property type="component" value="Unassembled WGS sequence"/>
</dbReference>
<feature type="region of interest" description="Disordered" evidence="1">
    <location>
        <begin position="128"/>
        <end position="190"/>
    </location>
</feature>
<evidence type="ECO:0000256" key="1">
    <source>
        <dbReference type="SAM" id="MobiDB-lite"/>
    </source>
</evidence>